<dbReference type="InterPro" id="IPR050337">
    <property type="entry name" value="L-rhamnose_isomerase"/>
</dbReference>
<keyword evidence="3 6" id="KW-0464">Manganese</keyword>
<sequence length="441" mass="49017">MDKAAALRSNIGITMDPGKIDKAYELAKEAYQEIGVDVDAALKQMRNVQISVHCWQGDDVMGFEGDSGALGNGLAVTGNYPGRARNIDELQSDLEFAYSLIPGRHRLNLHALYGDFPTPVDRDEIGVEHFRGWIDWARGQQIQLDFNPSYFSHPHATDGFTLSHADAGIRQFWIDHGIASRKIAAAMGEAQDTPCINNFWVPDGYKDTPADRKAPRERLAAALDSIFATDLPAEHTLDAVECKLFGIGSESYVVGSHEFYMGYAISRNKVLCLDAGHFHPTEVISDKISSVMMYVPELLLHVSRGVRWDSDHVVTYTDELQSILQEVVRGDYLNRVHIGLDFFDASINRVAAWAIGTRNTLKALLAALLEPTQQLQQLELEGDYTGRLALLEEQKTLPLGAVWNHYCQQAGVPAGADWLGLVRQYENDVLSHRDRNPTLVG</sequence>
<dbReference type="NCBIfam" id="TIGR01748">
    <property type="entry name" value="rhaA"/>
    <property type="match status" value="1"/>
</dbReference>
<protein>
    <recommendedName>
        <fullName evidence="6 7">L-rhamnose isomerase</fullName>
        <ecNumber evidence="6 7">5.3.1.14</ecNumber>
    </recommendedName>
</protein>
<keyword evidence="2 6" id="KW-0479">Metal-binding</keyword>
<keyword evidence="4 6" id="KW-0413">Isomerase</keyword>
<dbReference type="PANTHER" id="PTHR30268:SF0">
    <property type="entry name" value="L-RHAMNOSE ISOMERASE"/>
    <property type="match status" value="1"/>
</dbReference>
<dbReference type="Proteomes" id="UP001430306">
    <property type="component" value="Unassembled WGS sequence"/>
</dbReference>
<accession>A0ABS8NMB7</accession>
<evidence type="ECO:0000313" key="8">
    <source>
        <dbReference type="EMBL" id="MCC9644723.1"/>
    </source>
</evidence>
<keyword evidence="5 6" id="KW-0684">Rhamnose metabolism</keyword>
<evidence type="ECO:0000256" key="7">
    <source>
        <dbReference type="NCBIfam" id="TIGR01748"/>
    </source>
</evidence>
<evidence type="ECO:0000256" key="2">
    <source>
        <dbReference type="ARBA" id="ARBA00022723"/>
    </source>
</evidence>
<feature type="binding site" evidence="6">
    <location>
        <position position="311"/>
    </location>
    <ligand>
        <name>Mn(2+)</name>
        <dbReference type="ChEBI" id="CHEBI:29035"/>
    </ligand>
</feature>
<dbReference type="GO" id="GO:0008740">
    <property type="term" value="F:L-rhamnose isomerase activity"/>
    <property type="evidence" value="ECO:0007669"/>
    <property type="project" value="UniProtKB-EC"/>
</dbReference>
<keyword evidence="9" id="KW-1185">Reference proteome</keyword>
<name>A0ABS8NMB7_9BACT</name>
<feature type="binding site" evidence="6">
    <location>
        <position position="309"/>
    </location>
    <ligand>
        <name>Mn(2+)</name>
        <dbReference type="ChEBI" id="CHEBI:29035"/>
    </ligand>
</feature>
<dbReference type="RefSeq" id="WP_230276423.1">
    <property type="nucleotide sequence ID" value="NZ_JAJKFW010000059.1"/>
</dbReference>
<evidence type="ECO:0000256" key="1">
    <source>
        <dbReference type="ARBA" id="ARBA00022490"/>
    </source>
</evidence>
<evidence type="ECO:0000313" key="9">
    <source>
        <dbReference type="Proteomes" id="UP001430306"/>
    </source>
</evidence>
<proteinExistence type="inferred from homology"/>
<dbReference type="InterPro" id="IPR009308">
    <property type="entry name" value="Rhamnose_isomerase"/>
</dbReference>
<evidence type="ECO:0000256" key="3">
    <source>
        <dbReference type="ARBA" id="ARBA00023211"/>
    </source>
</evidence>
<keyword evidence="1 6" id="KW-0963">Cytoplasm</keyword>
<comment type="subcellular location">
    <subcellularLocation>
        <location evidence="6">Cytoplasm</location>
    </subcellularLocation>
</comment>
<dbReference type="SUPFAM" id="SSF51658">
    <property type="entry name" value="Xylose isomerase-like"/>
    <property type="match status" value="1"/>
</dbReference>
<dbReference type="InterPro" id="IPR036237">
    <property type="entry name" value="Xyl_isomerase-like_sf"/>
</dbReference>
<dbReference type="EMBL" id="JAJKFW010000059">
    <property type="protein sequence ID" value="MCC9644723.1"/>
    <property type="molecule type" value="Genomic_DNA"/>
</dbReference>
<comment type="catalytic activity">
    <reaction evidence="6">
        <text>L-rhamnopyranose = L-rhamnulose</text>
        <dbReference type="Rhea" id="RHEA:23160"/>
        <dbReference type="ChEBI" id="CHEBI:17897"/>
        <dbReference type="ChEBI" id="CHEBI:62346"/>
        <dbReference type="EC" id="5.3.1.14"/>
    </reaction>
</comment>
<comment type="similarity">
    <text evidence="6">Belongs to the rhamnose isomerase family.</text>
</comment>
<comment type="function">
    <text evidence="6">Catalyzes the interconversion of L-rhamnose and L-rhamnulose.</text>
</comment>
<evidence type="ECO:0000256" key="5">
    <source>
        <dbReference type="ARBA" id="ARBA00023308"/>
    </source>
</evidence>
<dbReference type="EC" id="5.3.1.14" evidence="6 7"/>
<comment type="pathway">
    <text evidence="6">Carbohydrate degradation; L-rhamnose degradation; glycerone phosphate from L-rhamnose: step 1/3.</text>
</comment>
<dbReference type="NCBIfam" id="NF002203">
    <property type="entry name" value="PRK01076.1"/>
    <property type="match status" value="1"/>
</dbReference>
<feature type="binding site" evidence="6">
    <location>
        <position position="277"/>
    </location>
    <ligand>
        <name>Mn(2+)</name>
        <dbReference type="ChEBI" id="CHEBI:29035"/>
    </ligand>
</feature>
<comment type="caution">
    <text evidence="8">The sequence shown here is derived from an EMBL/GenBank/DDBJ whole genome shotgun (WGS) entry which is preliminary data.</text>
</comment>
<dbReference type="Pfam" id="PF06134">
    <property type="entry name" value="RhaA"/>
    <property type="match status" value="1"/>
</dbReference>
<dbReference type="HAMAP" id="MF_00541">
    <property type="entry name" value="RhaA"/>
    <property type="match status" value="1"/>
</dbReference>
<dbReference type="PANTHER" id="PTHR30268">
    <property type="entry name" value="L-RHAMNOSE ISOMERASE"/>
    <property type="match status" value="1"/>
</dbReference>
<organism evidence="8 9">
    <name type="scientific">Rhodopirellula halodulae</name>
    <dbReference type="NCBI Taxonomy" id="2894198"/>
    <lineage>
        <taxon>Bacteria</taxon>
        <taxon>Pseudomonadati</taxon>
        <taxon>Planctomycetota</taxon>
        <taxon>Planctomycetia</taxon>
        <taxon>Pirellulales</taxon>
        <taxon>Pirellulaceae</taxon>
        <taxon>Rhodopirellula</taxon>
    </lineage>
</organism>
<reference evidence="8" key="1">
    <citation type="submission" date="2021-11" db="EMBL/GenBank/DDBJ databases">
        <title>Genome sequence.</title>
        <authorList>
            <person name="Sun Q."/>
        </authorList>
    </citation>
    <scope>NUCLEOTIDE SEQUENCE</scope>
    <source>
        <strain evidence="8">JC740</strain>
    </source>
</reference>
<evidence type="ECO:0000256" key="4">
    <source>
        <dbReference type="ARBA" id="ARBA00023235"/>
    </source>
</evidence>
<evidence type="ECO:0000256" key="6">
    <source>
        <dbReference type="HAMAP-Rule" id="MF_00541"/>
    </source>
</evidence>
<dbReference type="Gene3D" id="3.20.20.150">
    <property type="entry name" value="Divalent-metal-dependent TIM barrel enzymes"/>
    <property type="match status" value="1"/>
</dbReference>
<gene>
    <name evidence="6" type="primary">rhaA</name>
    <name evidence="8" type="ORF">LOC71_20815</name>
</gene>
<comment type="cofactor">
    <cofactor evidence="6">
        <name>Mn(2+)</name>
        <dbReference type="ChEBI" id="CHEBI:29035"/>
    </cofactor>
    <text evidence="6">Binds 1 Mn(2+) ion per subunit.</text>
</comment>